<name>A0A0G4EYK6_VITBC</name>
<dbReference type="PhylomeDB" id="A0A0G4EYK6"/>
<keyword evidence="2" id="KW-1185">Reference proteome</keyword>
<protein>
    <submittedName>
        <fullName evidence="1">Uncharacterized protein</fullName>
    </submittedName>
</protein>
<sequence>MVVSMIPKARVVLLACVTVHVAAIVGLCDSLRIPVKNIASRRAALTTGEGCKKDNDCGKGRKCFEKLWDFGTGGKLESPVKACKEKGDPGDECHGLPPFGHRCGDGSTCLVKEGLKGKQICWEKKHIQEGIGISGKSKGK</sequence>
<gene>
    <name evidence="1" type="ORF">Vbra_5485</name>
</gene>
<evidence type="ECO:0000313" key="2">
    <source>
        <dbReference type="Proteomes" id="UP000041254"/>
    </source>
</evidence>
<evidence type="ECO:0000313" key="1">
    <source>
        <dbReference type="EMBL" id="CEM03540.1"/>
    </source>
</evidence>
<dbReference type="VEuPathDB" id="CryptoDB:Vbra_5485"/>
<organism evidence="1 2">
    <name type="scientific">Vitrella brassicaformis (strain CCMP3155)</name>
    <dbReference type="NCBI Taxonomy" id="1169540"/>
    <lineage>
        <taxon>Eukaryota</taxon>
        <taxon>Sar</taxon>
        <taxon>Alveolata</taxon>
        <taxon>Colpodellida</taxon>
        <taxon>Vitrellaceae</taxon>
        <taxon>Vitrella</taxon>
    </lineage>
</organism>
<proteinExistence type="predicted"/>
<dbReference type="Proteomes" id="UP000041254">
    <property type="component" value="Unassembled WGS sequence"/>
</dbReference>
<dbReference type="EMBL" id="CDMY01000343">
    <property type="protein sequence ID" value="CEM03540.1"/>
    <property type="molecule type" value="Genomic_DNA"/>
</dbReference>
<dbReference type="InParanoid" id="A0A0G4EYK6"/>
<dbReference type="AlphaFoldDB" id="A0A0G4EYK6"/>
<accession>A0A0G4EYK6</accession>
<reference evidence="1 2" key="1">
    <citation type="submission" date="2014-11" db="EMBL/GenBank/DDBJ databases">
        <authorList>
            <person name="Zhu J."/>
            <person name="Qi W."/>
            <person name="Song R."/>
        </authorList>
    </citation>
    <scope>NUCLEOTIDE SEQUENCE [LARGE SCALE GENOMIC DNA]</scope>
</reference>